<keyword evidence="2" id="KW-0808">Transferase</keyword>
<dbReference type="Gene3D" id="3.30.200.20">
    <property type="entry name" value="Phosphorylase Kinase, domain 1"/>
    <property type="match status" value="1"/>
</dbReference>
<feature type="domain" description="Protein kinase" evidence="7">
    <location>
        <begin position="84"/>
        <end position="459"/>
    </location>
</feature>
<evidence type="ECO:0000313" key="8">
    <source>
        <dbReference type="EMBL" id="KAK6343866.1"/>
    </source>
</evidence>
<dbReference type="Proteomes" id="UP001375240">
    <property type="component" value="Unassembled WGS sequence"/>
</dbReference>
<evidence type="ECO:0000256" key="5">
    <source>
        <dbReference type="ARBA" id="ARBA00022840"/>
    </source>
</evidence>
<evidence type="ECO:0000259" key="7">
    <source>
        <dbReference type="PROSITE" id="PS50011"/>
    </source>
</evidence>
<evidence type="ECO:0000256" key="3">
    <source>
        <dbReference type="ARBA" id="ARBA00022741"/>
    </source>
</evidence>
<dbReference type="Pfam" id="PF00069">
    <property type="entry name" value="Pkinase"/>
    <property type="match status" value="2"/>
</dbReference>
<keyword evidence="9" id="KW-1185">Reference proteome</keyword>
<evidence type="ECO:0000256" key="6">
    <source>
        <dbReference type="PROSITE-ProRule" id="PRU10141"/>
    </source>
</evidence>
<dbReference type="GO" id="GO:0005634">
    <property type="term" value="C:nucleus"/>
    <property type="evidence" value="ECO:0007669"/>
    <property type="project" value="TreeGrafter"/>
</dbReference>
<dbReference type="InterPro" id="IPR000719">
    <property type="entry name" value="Prot_kinase_dom"/>
</dbReference>
<dbReference type="InterPro" id="IPR011009">
    <property type="entry name" value="Kinase-like_dom_sf"/>
</dbReference>
<evidence type="ECO:0000256" key="4">
    <source>
        <dbReference type="ARBA" id="ARBA00022777"/>
    </source>
</evidence>
<evidence type="ECO:0000256" key="2">
    <source>
        <dbReference type="ARBA" id="ARBA00022679"/>
    </source>
</evidence>
<keyword evidence="1" id="KW-0723">Serine/threonine-protein kinase</keyword>
<gene>
    <name evidence="8" type="ORF">TWF696_007520</name>
</gene>
<keyword evidence="5 6" id="KW-0067">ATP-binding</keyword>
<name>A0AAV9URK8_9PEZI</name>
<proteinExistence type="predicted"/>
<dbReference type="GO" id="GO:0004674">
    <property type="term" value="F:protein serine/threonine kinase activity"/>
    <property type="evidence" value="ECO:0007669"/>
    <property type="project" value="UniProtKB-KW"/>
</dbReference>
<keyword evidence="3 6" id="KW-0547">Nucleotide-binding</keyword>
<dbReference type="PROSITE" id="PS50011">
    <property type="entry name" value="PROTEIN_KINASE_DOM"/>
    <property type="match status" value="1"/>
</dbReference>
<dbReference type="Gene3D" id="1.10.510.10">
    <property type="entry name" value="Transferase(Phosphotransferase) domain 1"/>
    <property type="match status" value="1"/>
</dbReference>
<keyword evidence="4" id="KW-0418">Kinase</keyword>
<dbReference type="PROSITE" id="PS00107">
    <property type="entry name" value="PROTEIN_KINASE_ATP"/>
    <property type="match status" value="1"/>
</dbReference>
<evidence type="ECO:0000256" key="1">
    <source>
        <dbReference type="ARBA" id="ARBA00022527"/>
    </source>
</evidence>
<sequence>MSPQQGEDESCTGFMYFIRRQLRTLREAVFEWRNTRKVLDYSTTNCDPHPFPHPDSDRLEHCYKYGYGKGKFCPVLLDEKLGNYKVTAKLGHGNFATVWQAEPIKELSDLQYESVAIKVCSNNKKDTKDDIIEAKVLQKLGKRTDGKGDFGKNHMVKVEECFYTAGHFGNHFCIVQEAIGPTLDHYLKIAEKQARGAFEYDVAKKVAFQLYSAVSWLHAAGYGHGDIHPYNVLMKEQGFKAAKNVKREVCYANCKPEDRAFMPPYLVACIDGDLTDSTPLKFETCDARLADFGQTFKKNHPRRLYRMTTPKGNRSPEWVFKHVPITISIDVWSIACITYRMVTGKHLMLVEERYQDENGKYLHKRTKSDINNDHMPMMVDLLGTPPAWLINKWDISGLQPIDWKSTTPEGSLHARIQQDRPADMSDAEAALFEDFLRQTLAWDYRHRATAKDIVQHEWFQSILTEKDEKALNAMLAPSQCEFLSTLKRGCTKVPAKIGGLFAQKVELESEPGKGDYYESD</sequence>
<comment type="caution">
    <text evidence="8">The sequence shown here is derived from an EMBL/GenBank/DDBJ whole genome shotgun (WGS) entry which is preliminary data.</text>
</comment>
<dbReference type="InterPro" id="IPR051175">
    <property type="entry name" value="CLK_kinases"/>
</dbReference>
<evidence type="ECO:0000313" key="9">
    <source>
        <dbReference type="Proteomes" id="UP001375240"/>
    </source>
</evidence>
<dbReference type="SUPFAM" id="SSF56112">
    <property type="entry name" value="Protein kinase-like (PK-like)"/>
    <property type="match status" value="1"/>
</dbReference>
<dbReference type="GO" id="GO:0005524">
    <property type="term" value="F:ATP binding"/>
    <property type="evidence" value="ECO:0007669"/>
    <property type="project" value="UniProtKB-UniRule"/>
</dbReference>
<feature type="binding site" evidence="6">
    <location>
        <position position="118"/>
    </location>
    <ligand>
        <name>ATP</name>
        <dbReference type="ChEBI" id="CHEBI:30616"/>
    </ligand>
</feature>
<dbReference type="PANTHER" id="PTHR45646:SF11">
    <property type="entry name" value="SERINE_THREONINE-PROTEIN KINASE DOA"/>
    <property type="match status" value="1"/>
</dbReference>
<dbReference type="SMART" id="SM00220">
    <property type="entry name" value="S_TKc"/>
    <property type="match status" value="1"/>
</dbReference>
<dbReference type="InterPro" id="IPR017441">
    <property type="entry name" value="Protein_kinase_ATP_BS"/>
</dbReference>
<dbReference type="GO" id="GO:0043484">
    <property type="term" value="P:regulation of RNA splicing"/>
    <property type="evidence" value="ECO:0007669"/>
    <property type="project" value="TreeGrafter"/>
</dbReference>
<accession>A0AAV9URK8</accession>
<dbReference type="AlphaFoldDB" id="A0AAV9URK8"/>
<reference evidence="8 9" key="1">
    <citation type="submission" date="2019-10" db="EMBL/GenBank/DDBJ databases">
        <authorList>
            <person name="Palmer J.M."/>
        </authorList>
    </citation>
    <scope>NUCLEOTIDE SEQUENCE [LARGE SCALE GENOMIC DNA]</scope>
    <source>
        <strain evidence="8 9">TWF696</strain>
    </source>
</reference>
<dbReference type="EMBL" id="JAVHNQ010000006">
    <property type="protein sequence ID" value="KAK6343866.1"/>
    <property type="molecule type" value="Genomic_DNA"/>
</dbReference>
<organism evidence="8 9">
    <name type="scientific">Orbilia brochopaga</name>
    <dbReference type="NCBI Taxonomy" id="3140254"/>
    <lineage>
        <taxon>Eukaryota</taxon>
        <taxon>Fungi</taxon>
        <taxon>Dikarya</taxon>
        <taxon>Ascomycota</taxon>
        <taxon>Pezizomycotina</taxon>
        <taxon>Orbiliomycetes</taxon>
        <taxon>Orbiliales</taxon>
        <taxon>Orbiliaceae</taxon>
        <taxon>Orbilia</taxon>
    </lineage>
</organism>
<protein>
    <recommendedName>
        <fullName evidence="7">Protein kinase domain-containing protein</fullName>
    </recommendedName>
</protein>
<dbReference type="PANTHER" id="PTHR45646">
    <property type="entry name" value="SERINE/THREONINE-PROTEIN KINASE DOA-RELATED"/>
    <property type="match status" value="1"/>
</dbReference>